<keyword evidence="2" id="KW-1185">Reference proteome</keyword>
<reference evidence="1" key="5">
    <citation type="journal article" date="2021" name="G3 (Bethesda)">
        <title>Aegilops tauschii genome assembly Aet v5.0 features greater sequence contiguity and improved annotation.</title>
        <authorList>
            <person name="Wang L."/>
            <person name="Zhu T."/>
            <person name="Rodriguez J.C."/>
            <person name="Deal K.R."/>
            <person name="Dubcovsky J."/>
            <person name="McGuire P.E."/>
            <person name="Lux T."/>
            <person name="Spannagl M."/>
            <person name="Mayer K.F.X."/>
            <person name="Baldrich P."/>
            <person name="Meyers B.C."/>
            <person name="Huo N."/>
            <person name="Gu Y.Q."/>
            <person name="Zhou H."/>
            <person name="Devos K.M."/>
            <person name="Bennetzen J.L."/>
            <person name="Unver T."/>
            <person name="Budak H."/>
            <person name="Gulick P.J."/>
            <person name="Galiba G."/>
            <person name="Kalapos B."/>
            <person name="Nelson D.R."/>
            <person name="Li P."/>
            <person name="You F.M."/>
            <person name="Luo M.C."/>
            <person name="Dvorak J."/>
        </authorList>
    </citation>
    <scope>NUCLEOTIDE SEQUENCE [LARGE SCALE GENOMIC DNA]</scope>
    <source>
        <strain evidence="1">cv. AL8/78</strain>
    </source>
</reference>
<evidence type="ECO:0000313" key="2">
    <source>
        <dbReference type="Proteomes" id="UP000015105"/>
    </source>
</evidence>
<reference evidence="2" key="2">
    <citation type="journal article" date="2017" name="Nat. Plants">
        <title>The Aegilops tauschii genome reveals multiple impacts of transposons.</title>
        <authorList>
            <person name="Zhao G."/>
            <person name="Zou C."/>
            <person name="Li K."/>
            <person name="Wang K."/>
            <person name="Li T."/>
            <person name="Gao L."/>
            <person name="Zhang X."/>
            <person name="Wang H."/>
            <person name="Yang Z."/>
            <person name="Liu X."/>
            <person name="Jiang W."/>
            <person name="Mao L."/>
            <person name="Kong X."/>
            <person name="Jiao Y."/>
            <person name="Jia J."/>
        </authorList>
    </citation>
    <scope>NUCLEOTIDE SEQUENCE [LARGE SCALE GENOMIC DNA]</scope>
    <source>
        <strain evidence="2">cv. AL8/78</strain>
    </source>
</reference>
<reference evidence="1" key="3">
    <citation type="journal article" date="2017" name="Nature">
        <title>Genome sequence of the progenitor of the wheat D genome Aegilops tauschii.</title>
        <authorList>
            <person name="Luo M.C."/>
            <person name="Gu Y.Q."/>
            <person name="Puiu D."/>
            <person name="Wang H."/>
            <person name="Twardziok S.O."/>
            <person name="Deal K.R."/>
            <person name="Huo N."/>
            <person name="Zhu T."/>
            <person name="Wang L."/>
            <person name="Wang Y."/>
            <person name="McGuire P.E."/>
            <person name="Liu S."/>
            <person name="Long H."/>
            <person name="Ramasamy R.K."/>
            <person name="Rodriguez J.C."/>
            <person name="Van S.L."/>
            <person name="Yuan L."/>
            <person name="Wang Z."/>
            <person name="Xia Z."/>
            <person name="Xiao L."/>
            <person name="Anderson O.D."/>
            <person name="Ouyang S."/>
            <person name="Liang Y."/>
            <person name="Zimin A.V."/>
            <person name="Pertea G."/>
            <person name="Qi P."/>
            <person name="Bennetzen J.L."/>
            <person name="Dai X."/>
            <person name="Dawson M.W."/>
            <person name="Muller H.G."/>
            <person name="Kugler K."/>
            <person name="Rivarola-Duarte L."/>
            <person name="Spannagl M."/>
            <person name="Mayer K.F.X."/>
            <person name="Lu F.H."/>
            <person name="Bevan M.W."/>
            <person name="Leroy P."/>
            <person name="Li P."/>
            <person name="You F.M."/>
            <person name="Sun Q."/>
            <person name="Liu Z."/>
            <person name="Lyons E."/>
            <person name="Wicker T."/>
            <person name="Salzberg S.L."/>
            <person name="Devos K.M."/>
            <person name="Dvorak J."/>
        </authorList>
    </citation>
    <scope>NUCLEOTIDE SEQUENCE [LARGE SCALE GENOMIC DNA]</scope>
    <source>
        <strain evidence="1">cv. AL8/78</strain>
    </source>
</reference>
<organism evidence="1 2">
    <name type="scientific">Aegilops tauschii subsp. strangulata</name>
    <name type="common">Goatgrass</name>
    <dbReference type="NCBI Taxonomy" id="200361"/>
    <lineage>
        <taxon>Eukaryota</taxon>
        <taxon>Viridiplantae</taxon>
        <taxon>Streptophyta</taxon>
        <taxon>Embryophyta</taxon>
        <taxon>Tracheophyta</taxon>
        <taxon>Spermatophyta</taxon>
        <taxon>Magnoliopsida</taxon>
        <taxon>Liliopsida</taxon>
        <taxon>Poales</taxon>
        <taxon>Poaceae</taxon>
        <taxon>BOP clade</taxon>
        <taxon>Pooideae</taxon>
        <taxon>Triticodae</taxon>
        <taxon>Triticeae</taxon>
        <taxon>Triticinae</taxon>
        <taxon>Aegilops</taxon>
    </lineage>
</organism>
<dbReference type="AlphaFoldDB" id="A0A453NFS9"/>
<evidence type="ECO:0000313" key="1">
    <source>
        <dbReference type="EnsemblPlants" id="AET6Gv20360100.1"/>
    </source>
</evidence>
<dbReference type="Gramene" id="AET6Gv20360100.1">
    <property type="protein sequence ID" value="AET6Gv20360100.1"/>
    <property type="gene ID" value="AET6Gv20360100"/>
</dbReference>
<protein>
    <submittedName>
        <fullName evidence="1">Uncharacterized protein</fullName>
    </submittedName>
</protein>
<reference evidence="1" key="4">
    <citation type="submission" date="2019-03" db="UniProtKB">
        <authorList>
            <consortium name="EnsemblPlants"/>
        </authorList>
    </citation>
    <scope>IDENTIFICATION</scope>
</reference>
<name>A0A453NFS9_AEGTS</name>
<proteinExistence type="predicted"/>
<reference evidence="2" key="1">
    <citation type="journal article" date="2014" name="Science">
        <title>Ancient hybridizations among the ancestral genomes of bread wheat.</title>
        <authorList>
            <consortium name="International Wheat Genome Sequencing Consortium,"/>
            <person name="Marcussen T."/>
            <person name="Sandve S.R."/>
            <person name="Heier L."/>
            <person name="Spannagl M."/>
            <person name="Pfeifer M."/>
            <person name="Jakobsen K.S."/>
            <person name="Wulff B.B."/>
            <person name="Steuernagel B."/>
            <person name="Mayer K.F."/>
            <person name="Olsen O.A."/>
        </authorList>
    </citation>
    <scope>NUCLEOTIDE SEQUENCE [LARGE SCALE GENOMIC DNA]</scope>
    <source>
        <strain evidence="2">cv. AL8/78</strain>
    </source>
</reference>
<sequence length="117" mass="13423">MMRRDNPSLPEDYFVTSFIAGLSDYIKAHLECHKPKDLQTAMWLARRMESVVPPKKTSFTPFGVKRQVNFDMPKTTTPTANTAPNQAIIQEARQKGVCWRCKEVWSPGHKQVCKLTQ</sequence>
<dbReference type="Proteomes" id="UP000015105">
    <property type="component" value="Chromosome 6D"/>
</dbReference>
<dbReference type="EnsemblPlants" id="AET6Gv20360100.1">
    <property type="protein sequence ID" value="AET6Gv20360100.1"/>
    <property type="gene ID" value="AET6Gv20360100"/>
</dbReference>
<accession>A0A453NFS9</accession>